<reference evidence="1 2" key="1">
    <citation type="submission" date="2019-11" db="EMBL/GenBank/DDBJ databases">
        <title>The Phosphoenolpyruvate Phosphotransferase System Regulates Serratia proteamaculans 336X Biofilm Formation and Wheat Roots colonization.</title>
        <authorList>
            <person name="Liu F."/>
        </authorList>
    </citation>
    <scope>NUCLEOTIDE SEQUENCE [LARGE SCALE GENOMIC DNA]</scope>
    <source>
        <strain evidence="1 2">336X</strain>
    </source>
</reference>
<accession>A0A5Q2VHE3</accession>
<dbReference type="Proteomes" id="UP000381260">
    <property type="component" value="Chromosome"/>
</dbReference>
<sequence length="59" mass="7251">MTRRRKSVWDRLEERLIFKPTTRTPRKKKLSPTEIVTFNYTATLADSMWLRRRARRKPC</sequence>
<name>A0A5Q2VHE3_SERPR</name>
<dbReference type="EMBL" id="CP045913">
    <property type="protein sequence ID" value="QGH63409.1"/>
    <property type="molecule type" value="Genomic_DNA"/>
</dbReference>
<dbReference type="Pfam" id="PF05322">
    <property type="entry name" value="NinE"/>
    <property type="match status" value="1"/>
</dbReference>
<organism evidence="1 2">
    <name type="scientific">Serratia proteamaculans</name>
    <dbReference type="NCBI Taxonomy" id="28151"/>
    <lineage>
        <taxon>Bacteria</taxon>
        <taxon>Pseudomonadati</taxon>
        <taxon>Pseudomonadota</taxon>
        <taxon>Gammaproteobacteria</taxon>
        <taxon>Enterobacterales</taxon>
        <taxon>Yersiniaceae</taxon>
        <taxon>Serratia</taxon>
    </lineage>
</organism>
<evidence type="ECO:0000313" key="1">
    <source>
        <dbReference type="EMBL" id="QGH63409.1"/>
    </source>
</evidence>
<dbReference type="InterPro" id="IPR007986">
    <property type="entry name" value="NINE"/>
</dbReference>
<evidence type="ECO:0000313" key="2">
    <source>
        <dbReference type="Proteomes" id="UP000381260"/>
    </source>
</evidence>
<dbReference type="RefSeq" id="WP_153860135.1">
    <property type="nucleotide sequence ID" value="NZ_CP045913.1"/>
</dbReference>
<dbReference type="AlphaFoldDB" id="A0A5Q2VHE3"/>
<proteinExistence type="predicted"/>
<gene>
    <name evidence="1" type="ORF">GHV41_22320</name>
</gene>
<protein>
    <submittedName>
        <fullName evidence="1">NinE family protein</fullName>
    </submittedName>
</protein>